<dbReference type="Proteomes" id="UP001058184">
    <property type="component" value="Chromosome"/>
</dbReference>
<sequence>MSEEPRLQNLSEAIRALTWAEMVRFSEAVVSEVPHLQKSESLDRDGMARTLVDIAMDIDKEFQQPK</sequence>
<protein>
    <submittedName>
        <fullName evidence="1">Uncharacterized protein</fullName>
    </submittedName>
</protein>
<evidence type="ECO:0000313" key="2">
    <source>
        <dbReference type="Proteomes" id="UP001058184"/>
    </source>
</evidence>
<dbReference type="EMBL" id="CP081078">
    <property type="protein sequence ID" value="UWQ59982.1"/>
    <property type="molecule type" value="Genomic_DNA"/>
</dbReference>
<gene>
    <name evidence="1" type="ORF">K3722_07580</name>
</gene>
<reference evidence="1" key="1">
    <citation type="submission" date="2021-08" db="EMBL/GenBank/DDBJ databases">
        <authorList>
            <person name="Nwanade C."/>
            <person name="Wang M."/>
            <person name="Masoudi A."/>
            <person name="Yu Z."/>
            <person name="Liu J."/>
        </authorList>
    </citation>
    <scope>NUCLEOTIDE SEQUENCE</scope>
    <source>
        <strain evidence="1">S141</strain>
    </source>
</reference>
<keyword evidence="2" id="KW-1185">Reference proteome</keyword>
<proteinExistence type="predicted"/>
<dbReference type="RefSeq" id="WP_260003823.1">
    <property type="nucleotide sequence ID" value="NZ_CP081078.1"/>
</dbReference>
<accession>A0ABY5X090</accession>
<name>A0ABY5X090_LEICA</name>
<organism evidence="1 2">
    <name type="scientific">Leisingera caerulea</name>
    <name type="common">Phaeobacter caeruleus</name>
    <dbReference type="NCBI Taxonomy" id="506591"/>
    <lineage>
        <taxon>Bacteria</taxon>
        <taxon>Pseudomonadati</taxon>
        <taxon>Pseudomonadota</taxon>
        <taxon>Alphaproteobacteria</taxon>
        <taxon>Rhodobacterales</taxon>
        <taxon>Roseobacteraceae</taxon>
        <taxon>Leisingera</taxon>
    </lineage>
</organism>
<evidence type="ECO:0000313" key="1">
    <source>
        <dbReference type="EMBL" id="UWQ59982.1"/>
    </source>
</evidence>